<organism evidence="2 3">
    <name type="scientific">Planococcus antarcticus DSM 14505</name>
    <dbReference type="NCBI Taxonomy" id="1185653"/>
    <lineage>
        <taxon>Bacteria</taxon>
        <taxon>Bacillati</taxon>
        <taxon>Bacillota</taxon>
        <taxon>Bacilli</taxon>
        <taxon>Bacillales</taxon>
        <taxon>Caryophanaceae</taxon>
        <taxon>Planococcus</taxon>
    </lineage>
</organism>
<gene>
    <name evidence="2" type="ORF">BBH88_03350</name>
</gene>
<dbReference type="InterPro" id="IPR041206">
    <property type="entry name" value="HEPN/RES_NTD1"/>
</dbReference>
<feature type="domain" description="RES" evidence="1">
    <location>
        <begin position="230"/>
        <end position="385"/>
    </location>
</feature>
<name>A0ABM6D278_9BACL</name>
<dbReference type="Proteomes" id="UP000092661">
    <property type="component" value="Chromosome"/>
</dbReference>
<dbReference type="Pfam" id="PF18870">
    <property type="entry name" value="HEPN_RES_NTD1"/>
    <property type="match status" value="1"/>
</dbReference>
<dbReference type="InterPro" id="IPR014914">
    <property type="entry name" value="RES_dom"/>
</dbReference>
<dbReference type="Pfam" id="PF08808">
    <property type="entry name" value="RES"/>
    <property type="match status" value="1"/>
</dbReference>
<keyword evidence="3" id="KW-1185">Reference proteome</keyword>
<dbReference type="SMART" id="SM00953">
    <property type="entry name" value="RES"/>
    <property type="match status" value="1"/>
</dbReference>
<proteinExistence type="predicted"/>
<reference evidence="2" key="1">
    <citation type="submission" date="2016-10" db="EMBL/GenBank/DDBJ databases">
        <authorList>
            <person name="See-Too W.S."/>
        </authorList>
    </citation>
    <scope>NUCLEOTIDE SEQUENCE</scope>
    <source>
        <strain evidence="2">DSM 14505</strain>
    </source>
</reference>
<evidence type="ECO:0000313" key="3">
    <source>
        <dbReference type="Proteomes" id="UP000092661"/>
    </source>
</evidence>
<evidence type="ECO:0000313" key="2">
    <source>
        <dbReference type="EMBL" id="ANU09412.1"/>
    </source>
</evidence>
<evidence type="ECO:0000259" key="1">
    <source>
        <dbReference type="SMART" id="SM00953"/>
    </source>
</evidence>
<protein>
    <recommendedName>
        <fullName evidence="1">RES domain-containing protein</fullName>
    </recommendedName>
</protein>
<dbReference type="EMBL" id="CP016534">
    <property type="protein sequence ID" value="ANU09412.1"/>
    <property type="molecule type" value="Genomic_DNA"/>
</dbReference>
<accession>A0ABM6D278</accession>
<sequence>MGYHKNLLIRQNELGFSTLGDKFVCSECVSDIHIQNCIEENATADKCDYCGAEGECTLAADIDLIMEFIMTGIKFEWGDPNDEGVGYDSREGGYLGVEIYDGWDFTENVLYGEVGINTDCLFKDIRDALMDTMWCKSDPYGSTRDEELFYTWNDFSEQVKHSMRYLFLNSSYHSGNKKQRVVPHEILDNIAGFVEELKLIKPIASSKFFRARVSSKGELFHKAKEIGTPAKDYAESSNRMSPAGIPMFYGAESEETALLEVKYRPGENVVASIGEFVNNEKLMLLDLTSLPKLPSIFDEEEREKRWVVKFFYSFLNDFTKPIEKDGREHVDYVPTQIVTEYFRYVFKYRNSGIDGIVYPSSLNNEKAYVLFFENEDCNDHQSKGGLTLKKVSHFRGRLKTSL</sequence>
<dbReference type="RefSeq" id="WP_065536356.1">
    <property type="nucleotide sequence ID" value="NZ_CP016534.2"/>
</dbReference>